<proteinExistence type="predicted"/>
<accession>S3DTF2</accession>
<evidence type="ECO:0000313" key="2">
    <source>
        <dbReference type="Proteomes" id="UP000016922"/>
    </source>
</evidence>
<sequence>MDDDQVSAGDTLADDIFTSNGVLESVQGSYNGSEGKQPQYTKRILWAVPVSFT</sequence>
<dbReference type="Proteomes" id="UP000016922">
    <property type="component" value="Unassembled WGS sequence"/>
</dbReference>
<keyword evidence="2" id="KW-1185">Reference proteome</keyword>
<dbReference type="HOGENOM" id="CLU_3068845_0_0_1"/>
<dbReference type="OrthoDB" id="3468019at2759"/>
<dbReference type="GeneID" id="19469962"/>
<gene>
    <name evidence="1" type="ORF">GLAREA_10918</name>
</gene>
<dbReference type="KEGG" id="glz:GLAREA_10918"/>
<evidence type="ECO:0000313" key="1">
    <source>
        <dbReference type="EMBL" id="EPE35221.1"/>
    </source>
</evidence>
<protein>
    <submittedName>
        <fullName evidence="1">Uncharacterized protein</fullName>
    </submittedName>
</protein>
<reference evidence="1 2" key="1">
    <citation type="journal article" date="2013" name="BMC Genomics">
        <title>Genomics-driven discovery of the pneumocandin biosynthetic gene cluster in the fungus Glarea lozoyensis.</title>
        <authorList>
            <person name="Chen L."/>
            <person name="Yue Q."/>
            <person name="Zhang X."/>
            <person name="Xiang M."/>
            <person name="Wang C."/>
            <person name="Li S."/>
            <person name="Che Y."/>
            <person name="Ortiz-Lopez F.J."/>
            <person name="Bills G.F."/>
            <person name="Liu X."/>
            <person name="An Z."/>
        </authorList>
    </citation>
    <scope>NUCLEOTIDE SEQUENCE [LARGE SCALE GENOMIC DNA]</scope>
    <source>
        <strain evidence="2">ATCC 20868 / MF5171</strain>
    </source>
</reference>
<dbReference type="RefSeq" id="XP_008077300.1">
    <property type="nucleotide sequence ID" value="XM_008079109.1"/>
</dbReference>
<dbReference type="AlphaFoldDB" id="S3DTF2"/>
<name>S3DTF2_GLAL2</name>
<organism evidence="1 2">
    <name type="scientific">Glarea lozoyensis (strain ATCC 20868 / MF5171)</name>
    <dbReference type="NCBI Taxonomy" id="1116229"/>
    <lineage>
        <taxon>Eukaryota</taxon>
        <taxon>Fungi</taxon>
        <taxon>Dikarya</taxon>
        <taxon>Ascomycota</taxon>
        <taxon>Pezizomycotina</taxon>
        <taxon>Leotiomycetes</taxon>
        <taxon>Helotiales</taxon>
        <taxon>Helotiaceae</taxon>
        <taxon>Glarea</taxon>
    </lineage>
</organism>
<dbReference type="EMBL" id="KE145354">
    <property type="protein sequence ID" value="EPE35221.1"/>
    <property type="molecule type" value="Genomic_DNA"/>
</dbReference>